<evidence type="ECO:0000313" key="2">
    <source>
        <dbReference type="Proteomes" id="UP001219934"/>
    </source>
</evidence>
<proteinExistence type="predicted"/>
<gene>
    <name evidence="1" type="ORF">JOQ06_010455</name>
</gene>
<accession>A0AAD6FEE8</accession>
<reference evidence="1" key="1">
    <citation type="submission" date="2022-11" db="EMBL/GenBank/DDBJ databases">
        <title>Chromosome-level genome of Pogonophryne albipinna.</title>
        <authorList>
            <person name="Jo E."/>
        </authorList>
    </citation>
    <scope>NUCLEOTIDE SEQUENCE</scope>
    <source>
        <strain evidence="1">SGF0006</strain>
        <tissue evidence="1">Muscle</tissue>
    </source>
</reference>
<protein>
    <submittedName>
        <fullName evidence="1">Uncharacterized protein</fullName>
    </submittedName>
</protein>
<evidence type="ECO:0000313" key="1">
    <source>
        <dbReference type="EMBL" id="KAJ4932021.1"/>
    </source>
</evidence>
<dbReference type="AlphaFoldDB" id="A0AAD6FEE8"/>
<dbReference type="Proteomes" id="UP001219934">
    <property type="component" value="Unassembled WGS sequence"/>
</dbReference>
<organism evidence="1 2">
    <name type="scientific">Pogonophryne albipinna</name>
    <dbReference type="NCBI Taxonomy" id="1090488"/>
    <lineage>
        <taxon>Eukaryota</taxon>
        <taxon>Metazoa</taxon>
        <taxon>Chordata</taxon>
        <taxon>Craniata</taxon>
        <taxon>Vertebrata</taxon>
        <taxon>Euteleostomi</taxon>
        <taxon>Actinopterygii</taxon>
        <taxon>Neopterygii</taxon>
        <taxon>Teleostei</taxon>
        <taxon>Neoteleostei</taxon>
        <taxon>Acanthomorphata</taxon>
        <taxon>Eupercaria</taxon>
        <taxon>Perciformes</taxon>
        <taxon>Notothenioidei</taxon>
        <taxon>Pogonophryne</taxon>
    </lineage>
</organism>
<name>A0AAD6FEE8_9TELE</name>
<keyword evidence="2" id="KW-1185">Reference proteome</keyword>
<sequence length="72" mass="8320">MQVRLCSTSLSLQKTQHLSSDTTTLQPCCHHLRNQLYTGHWNHALLLDAIHDCDMTTSYKKAMADWKKFISD</sequence>
<dbReference type="EMBL" id="JAPTMU010000014">
    <property type="protein sequence ID" value="KAJ4932021.1"/>
    <property type="molecule type" value="Genomic_DNA"/>
</dbReference>
<comment type="caution">
    <text evidence="1">The sequence shown here is derived from an EMBL/GenBank/DDBJ whole genome shotgun (WGS) entry which is preliminary data.</text>
</comment>